<evidence type="ECO:0000256" key="1">
    <source>
        <dbReference type="SAM" id="MobiDB-lite"/>
    </source>
</evidence>
<evidence type="ECO:0000313" key="3">
    <source>
        <dbReference type="Proteomes" id="UP001362999"/>
    </source>
</evidence>
<feature type="region of interest" description="Disordered" evidence="1">
    <location>
        <begin position="236"/>
        <end position="311"/>
    </location>
</feature>
<protein>
    <submittedName>
        <fullName evidence="2">Uncharacterized protein</fullName>
    </submittedName>
</protein>
<comment type="caution">
    <text evidence="2">The sequence shown here is derived from an EMBL/GenBank/DDBJ whole genome shotgun (WGS) entry which is preliminary data.</text>
</comment>
<dbReference type="Proteomes" id="UP001362999">
    <property type="component" value="Unassembled WGS sequence"/>
</dbReference>
<name>A0AAW0B1T0_9AGAR</name>
<evidence type="ECO:0000313" key="2">
    <source>
        <dbReference type="EMBL" id="KAK7019616.1"/>
    </source>
</evidence>
<feature type="compositionally biased region" description="Low complexity" evidence="1">
    <location>
        <begin position="171"/>
        <end position="189"/>
    </location>
</feature>
<dbReference type="AlphaFoldDB" id="A0AAW0B1T0"/>
<keyword evidence="3" id="KW-1185">Reference proteome</keyword>
<sequence length="311" mass="32986">MLLNEPATTVIPTASYFSAMPRVNSFCLSPRLPSSSAIPPGMAEVAGFLGAAATAGAASLAAASGFTARHENSLREAVQATRKSTADFLTNLHSGIVTDEAEIAFRETRADAVQTAEHYYEALDCYKNASWIKNPIDKLHKKTEVRKQKRLARQYNQHLESLNESMHSDSDSSSTIASAGSPPGSNASAEGIGEWRDEVAANADAHSDGNDLYSTGLPVLVDWEMPYLVPQHTTTLTDADDDRNAPSSILQPPCASILPPASDSDTLGGKADQDPAGPTSAKSADTIMPRTNLGTRQKTVGVGPRYLGQSL</sequence>
<organism evidence="2 3">
    <name type="scientific">Favolaschia claudopus</name>
    <dbReference type="NCBI Taxonomy" id="2862362"/>
    <lineage>
        <taxon>Eukaryota</taxon>
        <taxon>Fungi</taxon>
        <taxon>Dikarya</taxon>
        <taxon>Basidiomycota</taxon>
        <taxon>Agaricomycotina</taxon>
        <taxon>Agaricomycetes</taxon>
        <taxon>Agaricomycetidae</taxon>
        <taxon>Agaricales</taxon>
        <taxon>Marasmiineae</taxon>
        <taxon>Mycenaceae</taxon>
        <taxon>Favolaschia</taxon>
    </lineage>
</organism>
<accession>A0AAW0B1T0</accession>
<proteinExistence type="predicted"/>
<reference evidence="2 3" key="1">
    <citation type="journal article" date="2024" name="J Genomics">
        <title>Draft genome sequencing and assembly of Favolaschia claudopus CIRM-BRFM 2984 isolated from oak limbs.</title>
        <authorList>
            <person name="Navarro D."/>
            <person name="Drula E."/>
            <person name="Chaduli D."/>
            <person name="Cazenave R."/>
            <person name="Ahrendt S."/>
            <person name="Wang J."/>
            <person name="Lipzen A."/>
            <person name="Daum C."/>
            <person name="Barry K."/>
            <person name="Grigoriev I.V."/>
            <person name="Favel A."/>
            <person name="Rosso M.N."/>
            <person name="Martin F."/>
        </authorList>
    </citation>
    <scope>NUCLEOTIDE SEQUENCE [LARGE SCALE GENOMIC DNA]</scope>
    <source>
        <strain evidence="2 3">CIRM-BRFM 2984</strain>
    </source>
</reference>
<dbReference type="EMBL" id="JAWWNJ010000043">
    <property type="protein sequence ID" value="KAK7019616.1"/>
    <property type="molecule type" value="Genomic_DNA"/>
</dbReference>
<gene>
    <name evidence="2" type="ORF">R3P38DRAFT_1255114</name>
</gene>
<feature type="region of interest" description="Disordered" evidence="1">
    <location>
        <begin position="163"/>
        <end position="190"/>
    </location>
</feature>